<dbReference type="EMBL" id="GBXM01084388">
    <property type="protein sequence ID" value="JAH24189.1"/>
    <property type="molecule type" value="Transcribed_RNA"/>
</dbReference>
<name>A0A0E9R4Y7_ANGAN</name>
<organism evidence="1">
    <name type="scientific">Anguilla anguilla</name>
    <name type="common">European freshwater eel</name>
    <name type="synonym">Muraena anguilla</name>
    <dbReference type="NCBI Taxonomy" id="7936"/>
    <lineage>
        <taxon>Eukaryota</taxon>
        <taxon>Metazoa</taxon>
        <taxon>Chordata</taxon>
        <taxon>Craniata</taxon>
        <taxon>Vertebrata</taxon>
        <taxon>Euteleostomi</taxon>
        <taxon>Actinopterygii</taxon>
        <taxon>Neopterygii</taxon>
        <taxon>Teleostei</taxon>
        <taxon>Anguilliformes</taxon>
        <taxon>Anguillidae</taxon>
        <taxon>Anguilla</taxon>
    </lineage>
</organism>
<reference evidence="1" key="1">
    <citation type="submission" date="2014-11" db="EMBL/GenBank/DDBJ databases">
        <authorList>
            <person name="Amaro Gonzalez C."/>
        </authorList>
    </citation>
    <scope>NUCLEOTIDE SEQUENCE</scope>
</reference>
<dbReference type="AlphaFoldDB" id="A0A0E9R4Y7"/>
<accession>A0A0E9R4Y7</accession>
<sequence length="33" mass="3816">MFYSISRTQGVTPTVHGLLTKFFKHMLFVSLND</sequence>
<reference evidence="1" key="2">
    <citation type="journal article" date="2015" name="Fish Shellfish Immunol.">
        <title>Early steps in the European eel (Anguilla anguilla)-Vibrio vulnificus interaction in the gills: Role of the RtxA13 toxin.</title>
        <authorList>
            <person name="Callol A."/>
            <person name="Pajuelo D."/>
            <person name="Ebbesson L."/>
            <person name="Teles M."/>
            <person name="MacKenzie S."/>
            <person name="Amaro C."/>
        </authorList>
    </citation>
    <scope>NUCLEOTIDE SEQUENCE</scope>
</reference>
<proteinExistence type="predicted"/>
<protein>
    <submittedName>
        <fullName evidence="1">Uncharacterized protein</fullName>
    </submittedName>
</protein>
<evidence type="ECO:0000313" key="1">
    <source>
        <dbReference type="EMBL" id="JAH24189.1"/>
    </source>
</evidence>